<comment type="caution">
    <text evidence="7">The sequence shown here is derived from an EMBL/GenBank/DDBJ whole genome shotgun (WGS) entry which is preliminary data.</text>
</comment>
<dbReference type="Pfam" id="PF04116">
    <property type="entry name" value="FA_hydroxylase"/>
    <property type="match status" value="1"/>
</dbReference>
<organism evidence="7 8">
    <name type="scientific">Rotaria socialis</name>
    <dbReference type="NCBI Taxonomy" id="392032"/>
    <lineage>
        <taxon>Eukaryota</taxon>
        <taxon>Metazoa</taxon>
        <taxon>Spiralia</taxon>
        <taxon>Gnathifera</taxon>
        <taxon>Rotifera</taxon>
        <taxon>Eurotatoria</taxon>
        <taxon>Bdelloidea</taxon>
        <taxon>Philodinida</taxon>
        <taxon>Philodinidae</taxon>
        <taxon>Rotaria</taxon>
    </lineage>
</organism>
<dbReference type="PANTHER" id="PTHR11863">
    <property type="entry name" value="STEROL DESATURASE"/>
    <property type="match status" value="1"/>
</dbReference>
<dbReference type="AlphaFoldDB" id="A0A817VS01"/>
<evidence type="ECO:0000256" key="4">
    <source>
        <dbReference type="ARBA" id="ARBA00023136"/>
    </source>
</evidence>
<evidence type="ECO:0000256" key="1">
    <source>
        <dbReference type="ARBA" id="ARBA00004370"/>
    </source>
</evidence>
<evidence type="ECO:0000259" key="6">
    <source>
        <dbReference type="Pfam" id="PF04116"/>
    </source>
</evidence>
<sequence>MNPYWKSVIFFTKVSISCFFIQWLLDNYFDLNHWKPISYPFFHWLANFFFYYGCGYITLRLKDSSYLTSYKILNAPNVTQQVMNFDCLSIIKGELIFLLMCYGYGFFIEYSSHSPNLIFNLAWFYLCVISADFTFYVIHYTLHKKFYWIHKKHHEYIDLNGFVAEYKSLLEALVITTSDILPFLIFGTSINQLIAWIIVGVLYNVEGHSSMKLFYIIDNFHHKHHTHFNVNYGIAQYLDHIFGTM</sequence>
<evidence type="ECO:0000313" key="8">
    <source>
        <dbReference type="Proteomes" id="UP000663872"/>
    </source>
</evidence>
<dbReference type="InterPro" id="IPR050307">
    <property type="entry name" value="Sterol_Desaturase_Related"/>
</dbReference>
<dbReference type="GO" id="GO:0016020">
    <property type="term" value="C:membrane"/>
    <property type="evidence" value="ECO:0007669"/>
    <property type="project" value="UniProtKB-SubCell"/>
</dbReference>
<keyword evidence="2 5" id="KW-0812">Transmembrane</keyword>
<dbReference type="Proteomes" id="UP000663872">
    <property type="component" value="Unassembled WGS sequence"/>
</dbReference>
<dbReference type="GO" id="GO:0016491">
    <property type="term" value="F:oxidoreductase activity"/>
    <property type="evidence" value="ECO:0007669"/>
    <property type="project" value="InterPro"/>
</dbReference>
<feature type="transmembrane region" description="Helical" evidence="5">
    <location>
        <begin position="37"/>
        <end position="59"/>
    </location>
</feature>
<dbReference type="GO" id="GO:0005506">
    <property type="term" value="F:iron ion binding"/>
    <property type="evidence" value="ECO:0007669"/>
    <property type="project" value="InterPro"/>
</dbReference>
<evidence type="ECO:0000313" key="7">
    <source>
        <dbReference type="EMBL" id="CAF3344907.1"/>
    </source>
</evidence>
<evidence type="ECO:0000256" key="2">
    <source>
        <dbReference type="ARBA" id="ARBA00022692"/>
    </source>
</evidence>
<evidence type="ECO:0000256" key="3">
    <source>
        <dbReference type="ARBA" id="ARBA00022989"/>
    </source>
</evidence>
<keyword evidence="4 5" id="KW-0472">Membrane</keyword>
<feature type="transmembrane region" description="Helical" evidence="5">
    <location>
        <begin position="122"/>
        <end position="142"/>
    </location>
</feature>
<name>A0A817VS01_9BILA</name>
<reference evidence="7" key="1">
    <citation type="submission" date="2021-02" db="EMBL/GenBank/DDBJ databases">
        <authorList>
            <person name="Nowell W R."/>
        </authorList>
    </citation>
    <scope>NUCLEOTIDE SEQUENCE</scope>
</reference>
<feature type="transmembrane region" description="Helical" evidence="5">
    <location>
        <begin position="90"/>
        <end position="110"/>
    </location>
</feature>
<evidence type="ECO:0000256" key="5">
    <source>
        <dbReference type="SAM" id="Phobius"/>
    </source>
</evidence>
<dbReference type="GO" id="GO:0008610">
    <property type="term" value="P:lipid biosynthetic process"/>
    <property type="evidence" value="ECO:0007669"/>
    <property type="project" value="InterPro"/>
</dbReference>
<keyword evidence="3 5" id="KW-1133">Transmembrane helix</keyword>
<gene>
    <name evidence="7" type="ORF">GRG538_LOCUS4975</name>
</gene>
<feature type="transmembrane region" description="Helical" evidence="5">
    <location>
        <begin position="7"/>
        <end position="25"/>
    </location>
</feature>
<accession>A0A817VS01</accession>
<protein>
    <recommendedName>
        <fullName evidence="6">Fatty acid hydroxylase domain-containing protein</fullName>
    </recommendedName>
</protein>
<proteinExistence type="predicted"/>
<feature type="transmembrane region" description="Helical" evidence="5">
    <location>
        <begin position="180"/>
        <end position="203"/>
    </location>
</feature>
<feature type="domain" description="Fatty acid hydroxylase" evidence="6">
    <location>
        <begin position="125"/>
        <end position="244"/>
    </location>
</feature>
<dbReference type="InterPro" id="IPR006694">
    <property type="entry name" value="Fatty_acid_hydroxylase"/>
</dbReference>
<comment type="subcellular location">
    <subcellularLocation>
        <location evidence="1">Membrane</location>
    </subcellularLocation>
</comment>
<dbReference type="EMBL" id="CAJNYT010000350">
    <property type="protein sequence ID" value="CAF3344907.1"/>
    <property type="molecule type" value="Genomic_DNA"/>
</dbReference>